<dbReference type="InterPro" id="IPR050194">
    <property type="entry name" value="Glycosyltransferase_grp1"/>
</dbReference>
<dbReference type="InterPro" id="IPR001296">
    <property type="entry name" value="Glyco_trans_1"/>
</dbReference>
<evidence type="ECO:0000259" key="1">
    <source>
        <dbReference type="Pfam" id="PF00534"/>
    </source>
</evidence>
<dbReference type="RefSeq" id="WP_151700761.1">
    <property type="nucleotide sequence ID" value="NZ_CP031223.1"/>
</dbReference>
<dbReference type="InterPro" id="IPR028098">
    <property type="entry name" value="Glyco_trans_4-like_N"/>
</dbReference>
<dbReference type="EMBL" id="CP031223">
    <property type="protein sequence ID" value="QFF99862.1"/>
    <property type="molecule type" value="Genomic_DNA"/>
</dbReference>
<keyword evidence="3" id="KW-0808">Transferase</keyword>
<dbReference type="Gene3D" id="3.40.50.2000">
    <property type="entry name" value="Glycogen Phosphorylase B"/>
    <property type="match status" value="2"/>
</dbReference>
<feature type="domain" description="Glycosyl transferase family 1" evidence="1">
    <location>
        <begin position="200"/>
        <end position="353"/>
    </location>
</feature>
<sequence length="374" mass="43672">MKKILLMNDIAYGGGVEKVMHILIEELRLEGYSITVLTNDYNEHFNKQYGNSEISYIYITKRMFRNSNILGKIYNKIIYQIKLNYKRRIINKYNYDIAIAMKEGPCMKFISNINSRRKFSWVHTDFNFFHWTKGVFKKNNELNCMKKYEKVICVSSAVEKGVMEKVGDPGNLIIRYNPINIKNIIHLSQETATKTDEMKDIDTTLFISVGRLDIQKGFDRLLEACLRLKNEGFNFRLWIIGDGIEKGNLERYIKYNKLTNIILLGEKKNPYKYVKMASWYISPSRSESFSLAIYESIALNIPVITTKCPGAIELFDESVHGLIVENSKDGIYWGMKKVLIDSDIFKRFSKSAKLTNNEFNVYNYRVQEITNLLK</sequence>
<organism evidence="3 4">
    <name type="scientific">Psychrobacillus glaciei</name>
    <dbReference type="NCBI Taxonomy" id="2283160"/>
    <lineage>
        <taxon>Bacteria</taxon>
        <taxon>Bacillati</taxon>
        <taxon>Bacillota</taxon>
        <taxon>Bacilli</taxon>
        <taxon>Bacillales</taxon>
        <taxon>Bacillaceae</taxon>
        <taxon>Psychrobacillus</taxon>
    </lineage>
</organism>
<keyword evidence="4" id="KW-1185">Reference proteome</keyword>
<evidence type="ECO:0000313" key="3">
    <source>
        <dbReference type="EMBL" id="QFF99862.1"/>
    </source>
</evidence>
<accession>A0A5J6SQA3</accession>
<dbReference type="KEGG" id="psyo:PB01_14085"/>
<dbReference type="OrthoDB" id="9813638at2"/>
<dbReference type="PANTHER" id="PTHR45947">
    <property type="entry name" value="SULFOQUINOVOSYL TRANSFERASE SQD2"/>
    <property type="match status" value="1"/>
</dbReference>
<gene>
    <name evidence="3" type="ORF">PB01_14085</name>
</gene>
<protein>
    <submittedName>
        <fullName evidence="3">Glycosyltransferase</fullName>
    </submittedName>
</protein>
<dbReference type="AlphaFoldDB" id="A0A5J6SQA3"/>
<name>A0A5J6SQA3_9BACI</name>
<evidence type="ECO:0000259" key="2">
    <source>
        <dbReference type="Pfam" id="PF13439"/>
    </source>
</evidence>
<dbReference type="SUPFAM" id="SSF53756">
    <property type="entry name" value="UDP-Glycosyltransferase/glycogen phosphorylase"/>
    <property type="match status" value="1"/>
</dbReference>
<feature type="domain" description="Glycosyltransferase subfamily 4-like N-terminal" evidence="2">
    <location>
        <begin position="14"/>
        <end position="181"/>
    </location>
</feature>
<reference evidence="3 4" key="1">
    <citation type="submission" date="2018-07" db="EMBL/GenBank/DDBJ databases">
        <title>Complete genome sequence of Psychrobacillus sp. PB01, isolated from iceberg, and comparative genome analysis of Psychrobacillus strains.</title>
        <authorList>
            <person name="Lee P.C."/>
        </authorList>
    </citation>
    <scope>NUCLEOTIDE SEQUENCE [LARGE SCALE GENOMIC DNA]</scope>
    <source>
        <strain evidence="3 4">PB01</strain>
    </source>
</reference>
<dbReference type="Pfam" id="PF00534">
    <property type="entry name" value="Glycos_transf_1"/>
    <property type="match status" value="1"/>
</dbReference>
<dbReference type="GO" id="GO:0016757">
    <property type="term" value="F:glycosyltransferase activity"/>
    <property type="evidence" value="ECO:0007669"/>
    <property type="project" value="InterPro"/>
</dbReference>
<dbReference type="Pfam" id="PF13439">
    <property type="entry name" value="Glyco_transf_4"/>
    <property type="match status" value="1"/>
</dbReference>
<evidence type="ECO:0000313" key="4">
    <source>
        <dbReference type="Proteomes" id="UP000325517"/>
    </source>
</evidence>
<dbReference type="Proteomes" id="UP000325517">
    <property type="component" value="Chromosome"/>
</dbReference>
<dbReference type="CDD" id="cd03811">
    <property type="entry name" value="GT4_GT28_WabH-like"/>
    <property type="match status" value="1"/>
</dbReference>
<proteinExistence type="predicted"/>
<dbReference type="PANTHER" id="PTHR45947:SF3">
    <property type="entry name" value="SULFOQUINOVOSYL TRANSFERASE SQD2"/>
    <property type="match status" value="1"/>
</dbReference>